<dbReference type="GO" id="GO:0005829">
    <property type="term" value="C:cytosol"/>
    <property type="evidence" value="ECO:0007669"/>
    <property type="project" value="TreeGrafter"/>
</dbReference>
<dbReference type="Pfam" id="PF00076">
    <property type="entry name" value="RRM_1"/>
    <property type="match status" value="2"/>
</dbReference>
<protein>
    <submittedName>
        <fullName evidence="4">Uncharacterized protein</fullName>
    </submittedName>
</protein>
<dbReference type="SUPFAM" id="SSF54928">
    <property type="entry name" value="RNA-binding domain, RBD"/>
    <property type="match status" value="1"/>
</dbReference>
<dbReference type="EMBL" id="DS268415">
    <property type="protein sequence ID" value="EFP10837.1"/>
    <property type="molecule type" value="Genomic_DNA"/>
</dbReference>
<keyword evidence="2" id="KW-0694">RNA-binding</keyword>
<dbReference type="OrthoDB" id="446113at2759"/>
<evidence type="ECO:0000313" key="5">
    <source>
        <dbReference type="Proteomes" id="UP000008281"/>
    </source>
</evidence>
<dbReference type="FunFam" id="3.30.70.330:FF:001671">
    <property type="match status" value="1"/>
</dbReference>
<dbReference type="PANTHER" id="PTHR47640:SF10">
    <property type="entry name" value="TRNA SELENOCYSTEINE 1-ASSOCIATED PROTEIN 1-RELATED"/>
    <property type="match status" value="1"/>
</dbReference>
<dbReference type="OMA" id="MALVEMH"/>
<dbReference type="GeneID" id="9810655"/>
<proteinExistence type="predicted"/>
<dbReference type="HOGENOM" id="CLU_746467_0_0_1"/>
<dbReference type="InterPro" id="IPR035979">
    <property type="entry name" value="RBD_domain_sf"/>
</dbReference>
<feature type="region of interest" description="Disordered" evidence="3">
    <location>
        <begin position="88"/>
        <end position="122"/>
    </location>
</feature>
<sequence>MTGLGNADASSSPGRVLLADNTKNAAFRNTERNGLIHISHCHFPSHFSCLFACLFYTLFTRSPVAHFIIDIFLIFIIFIQKMDLEIDEQDQDRSPTPQSSISENSGSERGSERGSETPIDTPDTIETIEPVIISALPVTQLPAISLSGNNAQRTLWIGDVPTDWTEDTLNQVFTESGHPPYKVKRVYVKEELKGYCFIEFITFEEARQTLFDLNGVKIPGFKDIRYNLCFANDSYNPNSEFNLHVSGVPDDMADAELYRIFDKYHSCRGAKMFRFVDGSSKGSGFVRFGNQTDQQMALVEMHRTRVGNTRIAIKLAGSRGERIERSESAPYKQRRNDRRRDEKPSQYRNGTVVPQQQQVFDAYGNPVIVPVDKNIYGTDHPWAPFPDDADLDPIIGLDLLTTKYRPQIANKRLMIDTDQFMLDLESSRWSSIAFKTNIKKEDFEKRLVDNPWTAIP</sequence>
<dbReference type="FunCoup" id="E3LTW8">
    <property type="interactions" value="111"/>
</dbReference>
<dbReference type="KEGG" id="crq:GCK72_017631"/>
<keyword evidence="1" id="KW-0677">Repeat</keyword>
<accession>E3LTW8</accession>
<dbReference type="eggNOG" id="KOG0118">
    <property type="taxonomic scope" value="Eukaryota"/>
</dbReference>
<evidence type="ECO:0000256" key="2">
    <source>
        <dbReference type="ARBA" id="ARBA00022884"/>
    </source>
</evidence>
<dbReference type="GO" id="GO:0006376">
    <property type="term" value="P:mRNA splice site recognition"/>
    <property type="evidence" value="ECO:0007669"/>
    <property type="project" value="TreeGrafter"/>
</dbReference>
<feature type="region of interest" description="Disordered" evidence="3">
    <location>
        <begin position="322"/>
        <end position="352"/>
    </location>
</feature>
<dbReference type="PROSITE" id="PS50102">
    <property type="entry name" value="RRM"/>
    <property type="match status" value="2"/>
</dbReference>
<dbReference type="InterPro" id="IPR000504">
    <property type="entry name" value="RRM_dom"/>
</dbReference>
<dbReference type="GO" id="GO:0003729">
    <property type="term" value="F:mRNA binding"/>
    <property type="evidence" value="ECO:0007669"/>
    <property type="project" value="InterPro"/>
</dbReference>
<dbReference type="SMART" id="SM00360">
    <property type="entry name" value="RRM"/>
    <property type="match status" value="2"/>
</dbReference>
<gene>
    <name evidence="4" type="ORF">CRE_30980</name>
</gene>
<evidence type="ECO:0000256" key="3">
    <source>
        <dbReference type="SAM" id="MobiDB-lite"/>
    </source>
</evidence>
<dbReference type="AlphaFoldDB" id="E3LTW8"/>
<dbReference type="CDD" id="cd12344">
    <property type="entry name" value="RRM1_SECp43_like"/>
    <property type="match status" value="1"/>
</dbReference>
<reference evidence="4" key="1">
    <citation type="submission" date="2007-07" db="EMBL/GenBank/DDBJ databases">
        <title>PCAP assembly of the Caenorhabditis remanei genome.</title>
        <authorList>
            <consortium name="The Caenorhabditis remanei Sequencing Consortium"/>
            <person name="Wilson R.K."/>
        </authorList>
    </citation>
    <scope>NUCLEOTIDE SEQUENCE [LARGE SCALE GENOMIC DNA]</scope>
    <source>
        <strain evidence="4">PB4641</strain>
    </source>
</reference>
<dbReference type="PANTHER" id="PTHR47640">
    <property type="entry name" value="TRNA SELENOCYSTEINE 1-ASSOCIATED PROTEIN 1-RELATED-RELATED"/>
    <property type="match status" value="1"/>
</dbReference>
<dbReference type="InterPro" id="IPR050825">
    <property type="entry name" value="RBM42_RBP45_47-like"/>
</dbReference>
<dbReference type="CTD" id="9810655"/>
<dbReference type="STRING" id="31234.E3LTW8"/>
<dbReference type="InterPro" id="IPR012677">
    <property type="entry name" value="Nucleotide-bd_a/b_plait_sf"/>
</dbReference>
<evidence type="ECO:0000256" key="1">
    <source>
        <dbReference type="ARBA" id="ARBA00022737"/>
    </source>
</evidence>
<dbReference type="Proteomes" id="UP000008281">
    <property type="component" value="Unassembled WGS sequence"/>
</dbReference>
<evidence type="ECO:0000313" key="4">
    <source>
        <dbReference type="EMBL" id="EFP10837.1"/>
    </source>
</evidence>
<keyword evidence="5" id="KW-1185">Reference proteome</keyword>
<dbReference type="Gene3D" id="3.30.70.330">
    <property type="match status" value="2"/>
</dbReference>
<feature type="compositionally biased region" description="Low complexity" evidence="3">
    <location>
        <begin position="99"/>
        <end position="108"/>
    </location>
</feature>
<name>E3LTW8_CAERE</name>
<organism evidence="5">
    <name type="scientific">Caenorhabditis remanei</name>
    <name type="common">Caenorhabditis vulgaris</name>
    <dbReference type="NCBI Taxonomy" id="31234"/>
    <lineage>
        <taxon>Eukaryota</taxon>
        <taxon>Metazoa</taxon>
        <taxon>Ecdysozoa</taxon>
        <taxon>Nematoda</taxon>
        <taxon>Chromadorea</taxon>
        <taxon>Rhabditida</taxon>
        <taxon>Rhabditina</taxon>
        <taxon>Rhabditomorpha</taxon>
        <taxon>Rhabditoidea</taxon>
        <taxon>Rhabditidae</taxon>
        <taxon>Peloderinae</taxon>
        <taxon>Caenorhabditis</taxon>
    </lineage>
</organism>
<dbReference type="RefSeq" id="XP_003112316.2">
    <property type="nucleotide sequence ID" value="XM_003112268.2"/>
</dbReference>